<dbReference type="Pfam" id="PF14238">
    <property type="entry name" value="DUF4340"/>
    <property type="match status" value="1"/>
</dbReference>
<dbReference type="EMBL" id="QPJT01000001">
    <property type="protein sequence ID" value="RCX20933.1"/>
    <property type="molecule type" value="Genomic_DNA"/>
</dbReference>
<dbReference type="AlphaFoldDB" id="A0A369BHA5"/>
<dbReference type="RefSeq" id="WP_114295883.1">
    <property type="nucleotide sequence ID" value="NZ_QPJT01000001.1"/>
</dbReference>
<dbReference type="InterPro" id="IPR025641">
    <property type="entry name" value="DUF4340"/>
</dbReference>
<gene>
    <name evidence="2" type="ORF">DFR58_101135</name>
</gene>
<reference evidence="2 3" key="1">
    <citation type="submission" date="2018-07" db="EMBL/GenBank/DDBJ databases">
        <title>Genomic Encyclopedia of Type Strains, Phase IV (KMG-IV): sequencing the most valuable type-strain genomes for metagenomic binning, comparative biology and taxonomic classification.</title>
        <authorList>
            <person name="Goeker M."/>
        </authorList>
    </citation>
    <scope>NUCLEOTIDE SEQUENCE [LARGE SCALE GENOMIC DNA]</scope>
    <source>
        <strain evidence="2 3">DSM 27016</strain>
    </source>
</reference>
<evidence type="ECO:0000259" key="1">
    <source>
        <dbReference type="Pfam" id="PF14238"/>
    </source>
</evidence>
<protein>
    <submittedName>
        <fullName evidence="2">Uncharacterized protein DUF4340</fullName>
    </submittedName>
</protein>
<keyword evidence="3" id="KW-1185">Reference proteome</keyword>
<dbReference type="Proteomes" id="UP000253034">
    <property type="component" value="Unassembled WGS sequence"/>
</dbReference>
<accession>A0A369BHA5</accession>
<proteinExistence type="predicted"/>
<dbReference type="OrthoDB" id="9768524at2"/>
<evidence type="ECO:0000313" key="2">
    <source>
        <dbReference type="EMBL" id="RCX20933.1"/>
    </source>
</evidence>
<evidence type="ECO:0000313" key="3">
    <source>
        <dbReference type="Proteomes" id="UP000253034"/>
    </source>
</evidence>
<sequence>MKFYRNAIILIAVLALLVAAYFLVINKSDDKDSEQPGADIGTIRVSDYKAEDVKKIIIENRDEKLEFEKKDEKWGLSSPADLKVNPDSVTGMAMEVTGLIASKIVDEDASDVGKYGLDAPGLLITVILGDDTSRVIELGNQTPLGDGYYVREKDKTKVYVISKYVGEKLLNAKNNLRDKTIFPGNAEDIVSISMERGGTLVYSAKKQDASTWSLTAPIEGSVNVDSLGRMVEAVANVIVADFVEEKPSDLAKYGLESPAYSLEYESAKDGKIKLMLGTLNKDTYRFYAKLESSEEVFEIDSTAFDFLDKPLKEIVDVFVYIVNISDVSRIVVDMDGKTTTCDIETDKDNDNDKDKFTVDGKNATMKDENGNQPFRKFYQALIGITLNDIEIGPEPKGDAEITLTYYLRKAPNKMTVEFVSKDDNYYYVVKNGKYSNIIVRKDKFNETEGVKETYNKLMEALNK</sequence>
<comment type="caution">
    <text evidence="2">The sequence shown here is derived from an EMBL/GenBank/DDBJ whole genome shotgun (WGS) entry which is preliminary data.</text>
</comment>
<organism evidence="2 3">
    <name type="scientific">Anaerobacterium chartisolvens</name>
    <dbReference type="NCBI Taxonomy" id="1297424"/>
    <lineage>
        <taxon>Bacteria</taxon>
        <taxon>Bacillati</taxon>
        <taxon>Bacillota</taxon>
        <taxon>Clostridia</taxon>
        <taxon>Eubacteriales</taxon>
        <taxon>Oscillospiraceae</taxon>
        <taxon>Anaerobacterium</taxon>
    </lineage>
</organism>
<name>A0A369BHA5_9FIRM</name>
<feature type="domain" description="DUF4340" evidence="1">
    <location>
        <begin position="74"/>
        <end position="212"/>
    </location>
</feature>